<dbReference type="PANTHER" id="PTHR46889:SF4">
    <property type="entry name" value="TRANSPOSASE INSO FOR INSERTION SEQUENCE ELEMENT IS911B-RELATED"/>
    <property type="match status" value="1"/>
</dbReference>
<keyword evidence="3" id="KW-1185">Reference proteome</keyword>
<evidence type="ECO:0000259" key="1">
    <source>
        <dbReference type="Pfam" id="PF13276"/>
    </source>
</evidence>
<reference evidence="2 3" key="1">
    <citation type="submission" date="2023-06" db="EMBL/GenBank/DDBJ databases">
        <title>Draft Genome Sequences of lactic acid bacteria strains isolated from fermented milk products.</title>
        <authorList>
            <person name="Elcheninov A.G."/>
            <person name="Klyukina A."/>
            <person name="Zayulina K.S."/>
            <person name="Gavirova L.A."/>
            <person name="Shcherbakova P.A."/>
            <person name="Shestakov A.I."/>
            <person name="Kublanov I.V."/>
            <person name="Kochetkova T.V."/>
        </authorList>
    </citation>
    <scope>NUCLEOTIDE SEQUENCE [LARGE SCALE GENOMIC DNA]</scope>
    <source>
        <strain evidence="2 3">TOM.81</strain>
    </source>
</reference>
<accession>A0ABT7S415</accession>
<proteinExistence type="predicted"/>
<dbReference type="Proteomes" id="UP001242903">
    <property type="component" value="Unassembled WGS sequence"/>
</dbReference>
<dbReference type="RefSeq" id="WP_289457408.1">
    <property type="nucleotide sequence ID" value="NZ_JAUCAQ010000061.1"/>
</dbReference>
<protein>
    <submittedName>
        <fullName evidence="2">IS3 family transposase</fullName>
    </submittedName>
</protein>
<dbReference type="InterPro" id="IPR050900">
    <property type="entry name" value="Transposase_IS3/IS150/IS904"/>
</dbReference>
<sequence>MGLPLVNQFLAQGYALVRILSALKIKSSTYYNWRQWQPSRQEKRRESLKPYILDVWKTFKFYGYRRIAAYSQLNNDCPKISEYMTLKLMRELGIRSRMQKRYRKPKTVVTVDQKPYLIRHLHDLSGVWQTDITYIQLTNHR</sequence>
<dbReference type="InterPro" id="IPR025948">
    <property type="entry name" value="HTH-like_dom"/>
</dbReference>
<gene>
    <name evidence="2" type="ORF">QUE93_11655</name>
</gene>
<dbReference type="EMBL" id="JAUCAQ010000061">
    <property type="protein sequence ID" value="MDM7647634.1"/>
    <property type="molecule type" value="Genomic_DNA"/>
</dbReference>
<dbReference type="PANTHER" id="PTHR46889">
    <property type="entry name" value="TRANSPOSASE INSF FOR INSERTION SEQUENCE IS3B-RELATED"/>
    <property type="match status" value="1"/>
</dbReference>
<evidence type="ECO:0000313" key="3">
    <source>
        <dbReference type="Proteomes" id="UP001242903"/>
    </source>
</evidence>
<feature type="non-terminal residue" evidence="2">
    <location>
        <position position="141"/>
    </location>
</feature>
<feature type="domain" description="HTH-like" evidence="1">
    <location>
        <begin position="44"/>
        <end position="102"/>
    </location>
</feature>
<evidence type="ECO:0000313" key="2">
    <source>
        <dbReference type="EMBL" id="MDM7647634.1"/>
    </source>
</evidence>
<name>A0ABT7S415_9LACO</name>
<organism evidence="2 3">
    <name type="scientific">Leuconostoc falkenbergense</name>
    <dbReference type="NCBI Taxonomy" id="2766470"/>
    <lineage>
        <taxon>Bacteria</taxon>
        <taxon>Bacillati</taxon>
        <taxon>Bacillota</taxon>
        <taxon>Bacilli</taxon>
        <taxon>Lactobacillales</taxon>
        <taxon>Lactobacillaceae</taxon>
        <taxon>Leuconostoc</taxon>
    </lineage>
</organism>
<comment type="caution">
    <text evidence="2">The sequence shown here is derived from an EMBL/GenBank/DDBJ whole genome shotgun (WGS) entry which is preliminary data.</text>
</comment>
<dbReference type="Pfam" id="PF13276">
    <property type="entry name" value="HTH_21"/>
    <property type="match status" value="1"/>
</dbReference>